<organism evidence="5 6">
    <name type="scientific">Clostridium brassicae</name>
    <dbReference type="NCBI Taxonomy" id="2999072"/>
    <lineage>
        <taxon>Bacteria</taxon>
        <taxon>Bacillati</taxon>
        <taxon>Bacillota</taxon>
        <taxon>Clostridia</taxon>
        <taxon>Eubacteriales</taxon>
        <taxon>Clostridiaceae</taxon>
        <taxon>Clostridium</taxon>
    </lineage>
</organism>
<keyword evidence="6" id="KW-1185">Reference proteome</keyword>
<comment type="subcellular location">
    <subcellularLocation>
        <location evidence="1">Secreted</location>
    </subcellularLocation>
</comment>
<dbReference type="PROSITE" id="PS51257">
    <property type="entry name" value="PROKAR_LIPOPROTEIN"/>
    <property type="match status" value="1"/>
</dbReference>
<dbReference type="InterPro" id="IPR011330">
    <property type="entry name" value="Glyco_hydro/deAcase_b/a-brl"/>
</dbReference>
<dbReference type="PROSITE" id="PS51677">
    <property type="entry name" value="NODB"/>
    <property type="match status" value="1"/>
</dbReference>
<keyword evidence="2 3" id="KW-0732">Signal</keyword>
<accession>A0ABT4DAP5</accession>
<feature type="signal peptide" evidence="3">
    <location>
        <begin position="1"/>
        <end position="24"/>
    </location>
</feature>
<dbReference type="Proteomes" id="UP001144612">
    <property type="component" value="Unassembled WGS sequence"/>
</dbReference>
<dbReference type="CDD" id="cd10918">
    <property type="entry name" value="CE4_NodB_like_5s_6s"/>
    <property type="match status" value="1"/>
</dbReference>
<name>A0ABT4DAP5_9CLOT</name>
<evidence type="ECO:0000313" key="5">
    <source>
        <dbReference type="EMBL" id="MCY6959383.1"/>
    </source>
</evidence>
<evidence type="ECO:0000259" key="4">
    <source>
        <dbReference type="PROSITE" id="PS51677"/>
    </source>
</evidence>
<dbReference type="Gene3D" id="3.20.20.370">
    <property type="entry name" value="Glycoside hydrolase/deacetylase"/>
    <property type="match status" value="1"/>
</dbReference>
<dbReference type="Pfam" id="PF01522">
    <property type="entry name" value="Polysacc_deac_1"/>
    <property type="match status" value="1"/>
</dbReference>
<dbReference type="RefSeq" id="WP_268061810.1">
    <property type="nucleotide sequence ID" value="NZ_JAPQFJ010000012.1"/>
</dbReference>
<dbReference type="PANTHER" id="PTHR34216">
    <property type="match status" value="1"/>
</dbReference>
<dbReference type="InterPro" id="IPR002509">
    <property type="entry name" value="NODB_dom"/>
</dbReference>
<gene>
    <name evidence="5" type="ORF">OW729_12265</name>
</gene>
<sequence>MIKKISSLCLILSSFLLLTSCSLGTNSKPSSLKEGISKTDLKNNKSISDEVSKDSSSLITNNKQDNSNKNKTSFTKIKGSIPVLMYHSIGFEKDNPVRIPADKFDEQMKYLKDNGFYTLSMDETYDYFSKGKPIPEKSIVLTFDDGYLDNYTKLYPILKKYKFKGTIFVITGAIDKEKDFLTSAQLKELDKNCLDIQSHTFAHEKLSEIPYDKQVKTLKTSKDFLEKQLNKKVSYLAYPYGKYTKNTIKAAKEAGYSMAFTTDGKWSDKSNGIFTLNRVYISGFSDMDTFIKRVNNPNY</sequence>
<comment type="caution">
    <text evidence="5">The sequence shown here is derived from an EMBL/GenBank/DDBJ whole genome shotgun (WGS) entry which is preliminary data.</text>
</comment>
<protein>
    <submittedName>
        <fullName evidence="5">Polysaccharide deacetylase family protein</fullName>
    </submittedName>
</protein>
<evidence type="ECO:0000256" key="1">
    <source>
        <dbReference type="ARBA" id="ARBA00004613"/>
    </source>
</evidence>
<feature type="chain" id="PRO_5045800133" evidence="3">
    <location>
        <begin position="25"/>
        <end position="299"/>
    </location>
</feature>
<evidence type="ECO:0000313" key="6">
    <source>
        <dbReference type="Proteomes" id="UP001144612"/>
    </source>
</evidence>
<evidence type="ECO:0000256" key="2">
    <source>
        <dbReference type="ARBA" id="ARBA00022729"/>
    </source>
</evidence>
<dbReference type="PANTHER" id="PTHR34216:SF3">
    <property type="entry name" value="POLY-BETA-1,6-N-ACETYL-D-GLUCOSAMINE N-DEACETYLASE"/>
    <property type="match status" value="1"/>
</dbReference>
<reference evidence="5" key="1">
    <citation type="submission" date="2022-12" db="EMBL/GenBank/DDBJ databases">
        <title>Clostridium sp. nov., isolated from industrial wastewater.</title>
        <authorList>
            <person name="Jiayan W."/>
        </authorList>
    </citation>
    <scope>NUCLEOTIDE SEQUENCE</scope>
    <source>
        <strain evidence="5">ZC22-4</strain>
    </source>
</reference>
<feature type="domain" description="NodB homology" evidence="4">
    <location>
        <begin position="137"/>
        <end position="299"/>
    </location>
</feature>
<dbReference type="SUPFAM" id="SSF88713">
    <property type="entry name" value="Glycoside hydrolase/deacetylase"/>
    <property type="match status" value="1"/>
</dbReference>
<dbReference type="EMBL" id="JAPQFJ010000012">
    <property type="protein sequence ID" value="MCY6959383.1"/>
    <property type="molecule type" value="Genomic_DNA"/>
</dbReference>
<proteinExistence type="predicted"/>
<evidence type="ECO:0000256" key="3">
    <source>
        <dbReference type="SAM" id="SignalP"/>
    </source>
</evidence>
<dbReference type="InterPro" id="IPR051398">
    <property type="entry name" value="Polysacch_Deacetylase"/>
</dbReference>